<keyword evidence="3" id="KW-1185">Reference proteome</keyword>
<accession>A0A316YUQ7</accession>
<dbReference type="InParanoid" id="A0A316YUQ7"/>
<dbReference type="PANTHER" id="PTHR28110">
    <property type="entry name" value="TRANSMEMBRANE PROTEIN"/>
    <property type="match status" value="1"/>
</dbReference>
<dbReference type="RefSeq" id="XP_025380207.1">
    <property type="nucleotide sequence ID" value="XM_025520346.1"/>
</dbReference>
<organism evidence="2 3">
    <name type="scientific">Acaromyces ingoldii</name>
    <dbReference type="NCBI Taxonomy" id="215250"/>
    <lineage>
        <taxon>Eukaryota</taxon>
        <taxon>Fungi</taxon>
        <taxon>Dikarya</taxon>
        <taxon>Basidiomycota</taxon>
        <taxon>Ustilaginomycotina</taxon>
        <taxon>Exobasidiomycetes</taxon>
        <taxon>Exobasidiales</taxon>
        <taxon>Cryptobasidiaceae</taxon>
        <taxon>Acaromyces</taxon>
    </lineage>
</organism>
<dbReference type="FunCoup" id="A0A316YUQ7">
    <property type="interactions" value="7"/>
</dbReference>
<dbReference type="Proteomes" id="UP000245768">
    <property type="component" value="Unassembled WGS sequence"/>
</dbReference>
<reference evidence="2 3" key="1">
    <citation type="journal article" date="2018" name="Mol. Biol. Evol.">
        <title>Broad Genomic Sampling Reveals a Smut Pathogenic Ancestry of the Fungal Clade Ustilaginomycotina.</title>
        <authorList>
            <person name="Kijpornyongpan T."/>
            <person name="Mondo S.J."/>
            <person name="Barry K."/>
            <person name="Sandor L."/>
            <person name="Lee J."/>
            <person name="Lipzen A."/>
            <person name="Pangilinan J."/>
            <person name="LaButti K."/>
            <person name="Hainaut M."/>
            <person name="Henrissat B."/>
            <person name="Grigoriev I.V."/>
            <person name="Spatafora J.W."/>
            <person name="Aime M.C."/>
        </authorList>
    </citation>
    <scope>NUCLEOTIDE SEQUENCE [LARGE SCALE GENOMIC DNA]</scope>
    <source>
        <strain evidence="2 3">MCA 4198</strain>
    </source>
</reference>
<dbReference type="GO" id="GO:0005737">
    <property type="term" value="C:cytoplasm"/>
    <property type="evidence" value="ECO:0007669"/>
    <property type="project" value="TreeGrafter"/>
</dbReference>
<dbReference type="EMBL" id="KZ819634">
    <property type="protein sequence ID" value="PWN93009.1"/>
    <property type="molecule type" value="Genomic_DNA"/>
</dbReference>
<dbReference type="PANTHER" id="PTHR28110:SF1">
    <property type="entry name" value="TRANSMEMBRANE PROTEIN"/>
    <property type="match status" value="1"/>
</dbReference>
<evidence type="ECO:0000256" key="1">
    <source>
        <dbReference type="SAM" id="Phobius"/>
    </source>
</evidence>
<gene>
    <name evidence="2" type="ORF">FA10DRAFT_263727</name>
</gene>
<dbReference type="AlphaFoldDB" id="A0A316YUQ7"/>
<protein>
    <submittedName>
        <fullName evidence="2">Uncharacterized protein</fullName>
    </submittedName>
</protein>
<sequence>MIPRSPASILSGGRKSGISLALNGSGPSAPGGISLRERLSARSRVTNLGILLLLGLCSLSVLINLRFMIFGGRGARSLPPPGFGSWTTFHGLTPKMLSENQPLPAKGTEKLNHLVVVVGHAVWAGCDFRERENDENWVLEDYQQGGSIKTFWKHIEKGVEIADADPTALLVFSGGQTRPTSLQTEAESYFSLAVSSGLSLPVLPGFNFSASNSGPGEAHASKAITADAKAILGRVGSGAQANAGVAVARGLQGVRMTTENFALDSFENLLFSIARFREFAGRYPARVTVVGYKMKKSRFEELHAKAIRWPVKGFYDRQRKWHYVGIDDDADADSLAAEYEGEKIKGFRLFERDMYGCHGALQAKRRMRNPTRRFHSYYTSAPELADLLDWCPPDEVGLQGVYPHHLPWDPRIKTDGWGRGAKSYREQHKGGIIPDPRWLEVHADRF</sequence>
<keyword evidence="1" id="KW-0812">Transmembrane</keyword>
<proteinExistence type="predicted"/>
<dbReference type="GeneID" id="37042262"/>
<name>A0A316YUQ7_9BASI</name>
<keyword evidence="1" id="KW-1133">Transmembrane helix</keyword>
<evidence type="ECO:0000313" key="2">
    <source>
        <dbReference type="EMBL" id="PWN93009.1"/>
    </source>
</evidence>
<dbReference type="InterPro" id="IPR055323">
    <property type="entry name" value="C57A10.07/YOR238W"/>
</dbReference>
<keyword evidence="1" id="KW-0472">Membrane</keyword>
<dbReference type="OrthoDB" id="4347at2759"/>
<evidence type="ECO:0000313" key="3">
    <source>
        <dbReference type="Proteomes" id="UP000245768"/>
    </source>
</evidence>
<feature type="transmembrane region" description="Helical" evidence="1">
    <location>
        <begin position="45"/>
        <end position="69"/>
    </location>
</feature>